<dbReference type="EMBL" id="CAJNON010002499">
    <property type="protein sequence ID" value="CAF1511688.1"/>
    <property type="molecule type" value="Genomic_DNA"/>
</dbReference>
<comment type="caution">
    <text evidence="1">The sequence shown here is derived from an EMBL/GenBank/DDBJ whole genome shotgun (WGS) entry which is preliminary data.</text>
</comment>
<proteinExistence type="predicted"/>
<sequence>MTILLEYHSIEKSAVHGQPLPAASCDNIVTVYANDIGLWEDCKLGDTISVNVKYFLDLTLSQANCHQGNFTTLSMIGNFVILFGLPQKIFNFTIKLGDPTTLRQLDIPQEFFGYVTLPIGSGVDVPPNGNFTYKFPETDHGCDCDEVPYDEVYVDADLNVADLIAPIPT</sequence>
<evidence type="ECO:0000313" key="2">
    <source>
        <dbReference type="EMBL" id="CAF3850498.1"/>
    </source>
</evidence>
<name>A0A815UBD3_9BILA</name>
<evidence type="ECO:0000313" key="3">
    <source>
        <dbReference type="Proteomes" id="UP000663891"/>
    </source>
</evidence>
<dbReference type="EMBL" id="CAJOAY010001495">
    <property type="protein sequence ID" value="CAF3850498.1"/>
    <property type="molecule type" value="Genomic_DNA"/>
</dbReference>
<evidence type="ECO:0000313" key="1">
    <source>
        <dbReference type="EMBL" id="CAF1511688.1"/>
    </source>
</evidence>
<organism evidence="1 3">
    <name type="scientific">Adineta steineri</name>
    <dbReference type="NCBI Taxonomy" id="433720"/>
    <lineage>
        <taxon>Eukaryota</taxon>
        <taxon>Metazoa</taxon>
        <taxon>Spiralia</taxon>
        <taxon>Gnathifera</taxon>
        <taxon>Rotifera</taxon>
        <taxon>Eurotatoria</taxon>
        <taxon>Bdelloidea</taxon>
        <taxon>Adinetida</taxon>
        <taxon>Adinetidae</taxon>
        <taxon>Adineta</taxon>
    </lineage>
</organism>
<gene>
    <name evidence="2" type="ORF">OKA104_LOCUS21466</name>
    <name evidence="1" type="ORF">VCS650_LOCUS42802</name>
</gene>
<dbReference type="Proteomes" id="UP000663881">
    <property type="component" value="Unassembled WGS sequence"/>
</dbReference>
<accession>A0A815UBD3</accession>
<dbReference type="AlphaFoldDB" id="A0A815UBD3"/>
<dbReference type="Proteomes" id="UP000663891">
    <property type="component" value="Unassembled WGS sequence"/>
</dbReference>
<protein>
    <submittedName>
        <fullName evidence="1">Uncharacterized protein</fullName>
    </submittedName>
</protein>
<reference evidence="1" key="1">
    <citation type="submission" date="2021-02" db="EMBL/GenBank/DDBJ databases">
        <authorList>
            <person name="Nowell W R."/>
        </authorList>
    </citation>
    <scope>NUCLEOTIDE SEQUENCE</scope>
</reference>